<dbReference type="Proteomes" id="UP000623608">
    <property type="component" value="Unassembled WGS sequence"/>
</dbReference>
<evidence type="ECO:0000313" key="2">
    <source>
        <dbReference type="Proteomes" id="UP000623608"/>
    </source>
</evidence>
<comment type="caution">
    <text evidence="1">The sequence shown here is derived from an EMBL/GenBank/DDBJ whole genome shotgun (WGS) entry which is preliminary data.</text>
</comment>
<name>A0A919TRQ0_9ACTN</name>
<protein>
    <recommendedName>
        <fullName evidence="3">Glycosyltransferase</fullName>
    </recommendedName>
</protein>
<dbReference type="EMBL" id="BOMY01000007">
    <property type="protein sequence ID" value="GIF18292.1"/>
    <property type="molecule type" value="Genomic_DNA"/>
</dbReference>
<gene>
    <name evidence="1" type="ORF">Ate02nite_10220</name>
</gene>
<organism evidence="1 2">
    <name type="scientific">Paractinoplanes tereljensis</name>
    <dbReference type="NCBI Taxonomy" id="571912"/>
    <lineage>
        <taxon>Bacteria</taxon>
        <taxon>Bacillati</taxon>
        <taxon>Actinomycetota</taxon>
        <taxon>Actinomycetes</taxon>
        <taxon>Micromonosporales</taxon>
        <taxon>Micromonosporaceae</taxon>
        <taxon>Paractinoplanes</taxon>
    </lineage>
</organism>
<keyword evidence="2" id="KW-1185">Reference proteome</keyword>
<sequence length="380" mass="41339">MTILSAPTALPLHHGSHSHLLDDLPPRPGGRLDAIVVPAFRAPGALRDALALARELKRPMVALCSGEVQARRLADRRDTKGVTLLAIDVHDGVRKVPSFRTDRVLRKAGFAPVGDLALKRNLGLLIAVAAGWDRVLFLDDDIGGVDPTQVEGAAALLGTGQYRAVGLHNTGFPDNSVVCHAYRAVGADQDTFIGGGAMIINPLETGSFFPNVYNEDWFFLLGDGVPFRAARSGTMVQRDFDPFAAPRRAANEELGDTLAEGLYWMLDVGQDPAAAGPGFWGEFVFRRRALIDHVLAKVDMHVADTARAFSIKGSLRAAKGASAFVTPHLCHEFVQAWTDDLRTWNEFLDRFANFTTVEEAFAELGLDHVWSRAVKDVPSR</sequence>
<proteinExistence type="predicted"/>
<dbReference type="AlphaFoldDB" id="A0A919TRQ0"/>
<reference evidence="1" key="1">
    <citation type="submission" date="2021-01" db="EMBL/GenBank/DDBJ databases">
        <title>Whole genome shotgun sequence of Actinoplanes tereljensis NBRC 105297.</title>
        <authorList>
            <person name="Komaki H."/>
            <person name="Tamura T."/>
        </authorList>
    </citation>
    <scope>NUCLEOTIDE SEQUENCE</scope>
    <source>
        <strain evidence="1">NBRC 105297</strain>
    </source>
</reference>
<evidence type="ECO:0000313" key="1">
    <source>
        <dbReference type="EMBL" id="GIF18292.1"/>
    </source>
</evidence>
<accession>A0A919TRQ0</accession>
<evidence type="ECO:0008006" key="3">
    <source>
        <dbReference type="Google" id="ProtNLM"/>
    </source>
</evidence>